<dbReference type="InterPro" id="IPR029787">
    <property type="entry name" value="Nucleotide_cyclase"/>
</dbReference>
<dbReference type="InterPro" id="IPR000160">
    <property type="entry name" value="GGDEF_dom"/>
</dbReference>
<dbReference type="GO" id="GO:0071111">
    <property type="term" value="F:cyclic-guanylate-specific phosphodiesterase activity"/>
    <property type="evidence" value="ECO:0007669"/>
    <property type="project" value="InterPro"/>
</dbReference>
<dbReference type="CDD" id="cd01948">
    <property type="entry name" value="EAL"/>
    <property type="match status" value="1"/>
</dbReference>
<feature type="compositionally biased region" description="Basic and acidic residues" evidence="1">
    <location>
        <begin position="1076"/>
        <end position="1113"/>
    </location>
</feature>
<proteinExistence type="predicted"/>
<dbReference type="SUPFAM" id="SSF55781">
    <property type="entry name" value="GAF domain-like"/>
    <property type="match status" value="2"/>
</dbReference>
<evidence type="ECO:0000313" key="6">
    <source>
        <dbReference type="Proteomes" id="UP000002484"/>
    </source>
</evidence>
<dbReference type="KEGG" id="fri:FraEuI1c_4915"/>
<dbReference type="STRING" id="298654.FraEuI1c_4915"/>
<dbReference type="Pfam" id="PF01590">
    <property type="entry name" value="GAF"/>
    <property type="match status" value="2"/>
</dbReference>
<keyword evidence="2" id="KW-1133">Transmembrane helix</keyword>
<evidence type="ECO:0000256" key="1">
    <source>
        <dbReference type="SAM" id="MobiDB-lite"/>
    </source>
</evidence>
<dbReference type="EMBL" id="CP002299">
    <property type="protein sequence ID" value="ADP82905.1"/>
    <property type="molecule type" value="Genomic_DNA"/>
</dbReference>
<dbReference type="Gene3D" id="3.20.20.450">
    <property type="entry name" value="EAL domain"/>
    <property type="match status" value="1"/>
</dbReference>
<dbReference type="SUPFAM" id="SSF141868">
    <property type="entry name" value="EAL domain-like"/>
    <property type="match status" value="1"/>
</dbReference>
<keyword evidence="2" id="KW-0472">Membrane</keyword>
<protein>
    <submittedName>
        <fullName evidence="5">Diguanylate cyclase/phosphodiesterase with GAF sensor</fullName>
    </submittedName>
</protein>
<dbReference type="InParanoid" id="E3J1U7"/>
<gene>
    <name evidence="5" type="ordered locus">FraEuI1c_4915</name>
</gene>
<feature type="transmembrane region" description="Helical" evidence="2">
    <location>
        <begin position="115"/>
        <end position="136"/>
    </location>
</feature>
<feature type="region of interest" description="Disordered" evidence="1">
    <location>
        <begin position="1014"/>
        <end position="1113"/>
    </location>
</feature>
<evidence type="ECO:0000259" key="3">
    <source>
        <dbReference type="PROSITE" id="PS50883"/>
    </source>
</evidence>
<dbReference type="eggNOG" id="COG5001">
    <property type="taxonomic scope" value="Bacteria"/>
</dbReference>
<evidence type="ECO:0000259" key="4">
    <source>
        <dbReference type="PROSITE" id="PS50887"/>
    </source>
</evidence>
<dbReference type="PROSITE" id="PS50887">
    <property type="entry name" value="GGDEF"/>
    <property type="match status" value="1"/>
</dbReference>
<dbReference type="Gene3D" id="3.30.70.270">
    <property type="match status" value="1"/>
</dbReference>
<dbReference type="Gene3D" id="3.30.450.40">
    <property type="match status" value="2"/>
</dbReference>
<dbReference type="SMART" id="SM00065">
    <property type="entry name" value="GAF"/>
    <property type="match status" value="2"/>
</dbReference>
<dbReference type="RefSeq" id="WP_013426023.1">
    <property type="nucleotide sequence ID" value="NC_014666.1"/>
</dbReference>
<keyword evidence="6" id="KW-1185">Reference proteome</keyword>
<dbReference type="NCBIfam" id="TIGR00254">
    <property type="entry name" value="GGDEF"/>
    <property type="match status" value="1"/>
</dbReference>
<keyword evidence="2" id="KW-0812">Transmembrane</keyword>
<dbReference type="PROSITE" id="PS50883">
    <property type="entry name" value="EAL"/>
    <property type="match status" value="1"/>
</dbReference>
<dbReference type="HOGENOM" id="CLU_009235_0_0_11"/>
<dbReference type="InterPro" id="IPR001633">
    <property type="entry name" value="EAL_dom"/>
</dbReference>
<dbReference type="PANTHER" id="PTHR33121:SF70">
    <property type="entry name" value="SIGNALING PROTEIN YKOW"/>
    <property type="match status" value="1"/>
</dbReference>
<sequence length="1113" mass="118295">MRAMRAAVQRSGYLVALPLVGTLFLIVMLVAPSDVQMLPATFAALVVSAATLAYLLLDRRHDVRRQALVVSLTMTAAMTTAILGGDGSRAPLAFLLWFPWAGSYAGLVSSRRGPAVAVTGVICAALTVAMTIRGGLTAIPLTYVSCLLSTIGAAAFASGFLGWGRGQAFNDPLTGLTNRAGMMHAAEPAIAEMLLAGRSAILMVLDVNRFREINTALGHQAGDEALREFADLLRRVSPTPLFVGRLGGDEFVLVLPGKVLTTEDDDERRDRLGRLGREVLDQLDGLVRIRGIDVELESTAGLAAAPRNGDRLSALLPCADAALANAKRDGARVGVWTSGMAGTVGVRSWELALHAQLRRAIANRELVLYYQPLQDAATGRVSGVEALVRWCHPERGLLPPGSFLPMAERSTLIIDLTWWELDEALGQCAAWVREGLHIPVSANLSARMLVVDDLPRLITRRLEAYDLPPDMLTLEITESALISQPARAATMLGELRTAGVKLALDDFGTGYSSMEILKALPFDEMKIDKGFVADARGSLPDVAIVRSVIDLGHRLGLRVVGEGVEDEESARMLIELGVDLLQGDALSPPLPADELAALLRGGYRPVAASGEEAEAAPDLTAPAEAPPAVAMPAVAMPAVAMPETERPTGEEEVESPAAAARKAARLVVPDETTELWVKTGMTAPNPPDETERLAALHRYRILDTPPEPEFDALAALAAQVTDCRYGYLVFIDVNREWFKAVHGVELTDLGARVGPGSYIVASGEFLEIADTTRDLRYAHLARIEPAHVIFVAGAPLRTSEGRVLGALSVSDRVPRRLTSAQRAALQELAAHTMRLLDARLERLLLKEVEAGLDRLDRFWHRQDLTAAAAAFADTVRSLCGADTAAVMLPDLPGSSVFRVTGLSVAEGARPVSAVGMRTTLEAEEVVRQVAGSRRPVFVPDAQASTVLSSSMARKMEVASALMVPLMGEGGAQGLVAVRWVRPMRRLDPDVLRAVTLFTRQGRYTLERLLTAAGKAAGPAPHTGPASPDSPASPNGHGGPRGSSRGSAAVLGGRADTASASGPSARPCTAGPDSPGDDDRSHLGSTRGDGRVGGDHDGRPARRPRPADTTHRAR</sequence>
<dbReference type="InterPro" id="IPR029016">
    <property type="entry name" value="GAF-like_dom_sf"/>
</dbReference>
<accession>E3J1U7</accession>
<dbReference type="SMART" id="SM00052">
    <property type="entry name" value="EAL"/>
    <property type="match status" value="1"/>
</dbReference>
<dbReference type="AlphaFoldDB" id="E3J1U7"/>
<dbReference type="SUPFAM" id="SSF55073">
    <property type="entry name" value="Nucleotide cyclase"/>
    <property type="match status" value="1"/>
</dbReference>
<dbReference type="CDD" id="cd01949">
    <property type="entry name" value="GGDEF"/>
    <property type="match status" value="1"/>
</dbReference>
<name>E3J1U7_PSEI1</name>
<feature type="transmembrane region" description="Helical" evidence="2">
    <location>
        <begin position="12"/>
        <end position="31"/>
    </location>
</feature>
<dbReference type="Pfam" id="PF00563">
    <property type="entry name" value="EAL"/>
    <property type="match status" value="1"/>
</dbReference>
<feature type="transmembrane region" description="Helical" evidence="2">
    <location>
        <begin position="37"/>
        <end position="55"/>
    </location>
</feature>
<reference evidence="5 6" key="1">
    <citation type="submission" date="2010-10" db="EMBL/GenBank/DDBJ databases">
        <title>Complete sequence of Frankia sp. EuI1c.</title>
        <authorList>
            <consortium name="US DOE Joint Genome Institute"/>
            <person name="Lucas S."/>
            <person name="Copeland A."/>
            <person name="Lapidus A."/>
            <person name="Cheng J.-F."/>
            <person name="Bruce D."/>
            <person name="Goodwin L."/>
            <person name="Pitluck S."/>
            <person name="Chertkov O."/>
            <person name="Detter J.C."/>
            <person name="Han C."/>
            <person name="Tapia R."/>
            <person name="Land M."/>
            <person name="Hauser L."/>
            <person name="Jeffries C."/>
            <person name="Kyrpides N."/>
            <person name="Ivanova N."/>
            <person name="Mikhailova N."/>
            <person name="Beauchemin N."/>
            <person name="Sen A."/>
            <person name="Sur S.A."/>
            <person name="Gtari M."/>
            <person name="Wall L."/>
            <person name="Tisa L."/>
            <person name="Woyke T."/>
        </authorList>
    </citation>
    <scope>NUCLEOTIDE SEQUENCE [LARGE SCALE GENOMIC DNA]</scope>
    <source>
        <strain evidence="6">DSM 45817 / CECT 9037 / EuI1c</strain>
    </source>
</reference>
<evidence type="ECO:0000313" key="5">
    <source>
        <dbReference type="EMBL" id="ADP82905.1"/>
    </source>
</evidence>
<evidence type="ECO:0000256" key="2">
    <source>
        <dbReference type="SAM" id="Phobius"/>
    </source>
</evidence>
<dbReference type="eggNOG" id="COG2203">
    <property type="taxonomic scope" value="Bacteria"/>
</dbReference>
<dbReference type="InterPro" id="IPR003018">
    <property type="entry name" value="GAF"/>
</dbReference>
<feature type="domain" description="EAL" evidence="3">
    <location>
        <begin position="350"/>
        <end position="603"/>
    </location>
</feature>
<dbReference type="Pfam" id="PF00990">
    <property type="entry name" value="GGDEF"/>
    <property type="match status" value="1"/>
</dbReference>
<feature type="domain" description="GGDEF" evidence="4">
    <location>
        <begin position="198"/>
        <end position="339"/>
    </location>
</feature>
<dbReference type="InterPro" id="IPR035919">
    <property type="entry name" value="EAL_sf"/>
</dbReference>
<dbReference type="Proteomes" id="UP000002484">
    <property type="component" value="Chromosome"/>
</dbReference>
<organism evidence="5 6">
    <name type="scientific">Pseudofrankia inefficax (strain DSM 45817 / CECT 9037 / DDB 130130 / EuI1c)</name>
    <name type="common">Frankia inefficax</name>
    <dbReference type="NCBI Taxonomy" id="298654"/>
    <lineage>
        <taxon>Bacteria</taxon>
        <taxon>Bacillati</taxon>
        <taxon>Actinomycetota</taxon>
        <taxon>Actinomycetes</taxon>
        <taxon>Frankiales</taxon>
        <taxon>Frankiaceae</taxon>
        <taxon>Pseudofrankia</taxon>
    </lineage>
</organism>
<feature type="transmembrane region" description="Helical" evidence="2">
    <location>
        <begin position="142"/>
        <end position="164"/>
    </location>
</feature>
<dbReference type="PANTHER" id="PTHR33121">
    <property type="entry name" value="CYCLIC DI-GMP PHOSPHODIESTERASE PDEF"/>
    <property type="match status" value="1"/>
</dbReference>
<feature type="transmembrane region" description="Helical" evidence="2">
    <location>
        <begin position="67"/>
        <end position="84"/>
    </location>
</feature>
<dbReference type="InterPro" id="IPR050706">
    <property type="entry name" value="Cyclic-di-GMP_PDE-like"/>
</dbReference>
<dbReference type="InterPro" id="IPR043128">
    <property type="entry name" value="Rev_trsase/Diguanyl_cyclase"/>
</dbReference>
<dbReference type="SMART" id="SM00267">
    <property type="entry name" value="GGDEF"/>
    <property type="match status" value="1"/>
</dbReference>